<evidence type="ECO:0000256" key="10">
    <source>
        <dbReference type="ARBA" id="ARBA00023136"/>
    </source>
</evidence>
<dbReference type="Proteomes" id="UP000232323">
    <property type="component" value="Unassembled WGS sequence"/>
</dbReference>
<protein>
    <recommendedName>
        <fullName evidence="15">Leucine-rich repeat-containing N-terminal plant-type domain-containing protein</fullName>
    </recommendedName>
</protein>
<dbReference type="PANTHER" id="PTHR48062:SF52">
    <property type="entry name" value="RECEPTOR-LIKE PROTEIN 8-RELATED"/>
    <property type="match status" value="1"/>
</dbReference>
<dbReference type="EMBL" id="BEGY01000001">
    <property type="protein sequence ID" value="GAX72949.1"/>
    <property type="molecule type" value="Genomic_DNA"/>
</dbReference>
<evidence type="ECO:0000256" key="4">
    <source>
        <dbReference type="ARBA" id="ARBA00022475"/>
    </source>
</evidence>
<evidence type="ECO:0000256" key="8">
    <source>
        <dbReference type="ARBA" id="ARBA00022737"/>
    </source>
</evidence>
<feature type="signal peptide" evidence="12">
    <location>
        <begin position="1"/>
        <end position="25"/>
    </location>
</feature>
<dbReference type="GO" id="GO:0005930">
    <property type="term" value="C:axoneme"/>
    <property type="evidence" value="ECO:0007669"/>
    <property type="project" value="UniProtKB-SubCell"/>
</dbReference>
<name>A0A250WQI1_9CHLO</name>
<keyword evidence="4" id="KW-1003">Cell membrane</keyword>
<gene>
    <name evidence="13" type="ORF">CEUSTIGMA_g404.t1</name>
</gene>
<accession>A0A250WQI1</accession>
<evidence type="ECO:0000313" key="14">
    <source>
        <dbReference type="Proteomes" id="UP000232323"/>
    </source>
</evidence>
<dbReference type="InterPro" id="IPR001611">
    <property type="entry name" value="Leu-rich_rpt"/>
</dbReference>
<evidence type="ECO:0000256" key="2">
    <source>
        <dbReference type="ARBA" id="ARBA00004430"/>
    </source>
</evidence>
<dbReference type="STRING" id="1157962.A0A250WQI1"/>
<dbReference type="OrthoDB" id="564617at2759"/>
<dbReference type="SUPFAM" id="SSF52058">
    <property type="entry name" value="L domain-like"/>
    <property type="match status" value="1"/>
</dbReference>
<evidence type="ECO:0000256" key="9">
    <source>
        <dbReference type="ARBA" id="ARBA00022989"/>
    </source>
</evidence>
<evidence type="ECO:0000256" key="6">
    <source>
        <dbReference type="ARBA" id="ARBA00022692"/>
    </source>
</evidence>
<evidence type="ECO:0000256" key="11">
    <source>
        <dbReference type="ARBA" id="ARBA00037847"/>
    </source>
</evidence>
<evidence type="ECO:0000256" key="1">
    <source>
        <dbReference type="ARBA" id="ARBA00004236"/>
    </source>
</evidence>
<feature type="chain" id="PRO_5013010152" description="Leucine-rich repeat-containing N-terminal plant-type domain-containing protein" evidence="12">
    <location>
        <begin position="26"/>
        <end position="284"/>
    </location>
</feature>
<dbReference type="Gene3D" id="3.80.10.10">
    <property type="entry name" value="Ribonuclease Inhibitor"/>
    <property type="match status" value="1"/>
</dbReference>
<evidence type="ECO:0000256" key="3">
    <source>
        <dbReference type="ARBA" id="ARBA00009592"/>
    </source>
</evidence>
<keyword evidence="9" id="KW-1133">Transmembrane helix</keyword>
<evidence type="ECO:0008006" key="15">
    <source>
        <dbReference type="Google" id="ProtNLM"/>
    </source>
</evidence>
<comment type="caution">
    <text evidence="13">The sequence shown here is derived from an EMBL/GenBank/DDBJ whole genome shotgun (WGS) entry which is preliminary data.</text>
</comment>
<dbReference type="AlphaFoldDB" id="A0A250WQI1"/>
<dbReference type="InterPro" id="IPR032675">
    <property type="entry name" value="LRR_dom_sf"/>
</dbReference>
<keyword evidence="8" id="KW-0677">Repeat</keyword>
<keyword evidence="6" id="KW-0812">Transmembrane</keyword>
<dbReference type="PANTHER" id="PTHR48062">
    <property type="entry name" value="RECEPTOR-LIKE PROTEIN 14"/>
    <property type="match status" value="1"/>
</dbReference>
<dbReference type="Pfam" id="PF00560">
    <property type="entry name" value="LRR_1"/>
    <property type="match status" value="3"/>
</dbReference>
<evidence type="ECO:0000256" key="12">
    <source>
        <dbReference type="SAM" id="SignalP"/>
    </source>
</evidence>
<evidence type="ECO:0000256" key="7">
    <source>
        <dbReference type="ARBA" id="ARBA00022729"/>
    </source>
</evidence>
<dbReference type="GO" id="GO:0005886">
    <property type="term" value="C:plasma membrane"/>
    <property type="evidence" value="ECO:0007669"/>
    <property type="project" value="UniProtKB-SubCell"/>
</dbReference>
<dbReference type="PROSITE" id="PS51450">
    <property type="entry name" value="LRR"/>
    <property type="match status" value="1"/>
</dbReference>
<evidence type="ECO:0000256" key="5">
    <source>
        <dbReference type="ARBA" id="ARBA00022614"/>
    </source>
</evidence>
<reference evidence="13 14" key="1">
    <citation type="submission" date="2017-08" db="EMBL/GenBank/DDBJ databases">
        <title>Acidophilic green algal genome provides insights into adaptation to an acidic environment.</title>
        <authorList>
            <person name="Hirooka S."/>
            <person name="Hirose Y."/>
            <person name="Kanesaki Y."/>
            <person name="Higuchi S."/>
            <person name="Fujiwara T."/>
            <person name="Onuma R."/>
            <person name="Era A."/>
            <person name="Ohbayashi R."/>
            <person name="Uzuka A."/>
            <person name="Nozaki H."/>
            <person name="Yoshikawa H."/>
            <person name="Miyagishima S.Y."/>
        </authorList>
    </citation>
    <scope>NUCLEOTIDE SEQUENCE [LARGE SCALE GENOMIC DNA]</scope>
    <source>
        <strain evidence="13 14">NIES-2499</strain>
    </source>
</reference>
<dbReference type="GO" id="GO:0012505">
    <property type="term" value="C:endomembrane system"/>
    <property type="evidence" value="ECO:0007669"/>
    <property type="project" value="UniProtKB-SubCell"/>
</dbReference>
<keyword evidence="5" id="KW-0433">Leucine-rich repeat</keyword>
<sequence>MYTSLFMTIISIIVLPCIILIPSNAYTVPEEVRALEFIKDANINRSINWQRALASWTCPTDADDSDEGCDPCSRDWSGNWEHIQCRGAGGRYGEGSIGHYDGYVTTVHVTDAHLDGPPAKEWCLLTHLRELDLDGGNQNGPFPEWIPKCHPQLQELDLSFNRLTGRIPNNIRKKETLQEFKVEHNYFSGPVPAILGGMPNLWRVRLAYNHFEGTIPESWRNMSGNLNQLDISHNHISGNLSVLAFFKLMYASVHSNAGLCGMVPESIRYASGYNPSGTGLGHPC</sequence>
<keyword evidence="10" id="KW-0472">Membrane</keyword>
<comment type="subcellular location">
    <subcellularLocation>
        <location evidence="1">Cell membrane</location>
    </subcellularLocation>
    <subcellularLocation>
        <location evidence="2">Cytoplasm</location>
        <location evidence="2">Cytoskeleton</location>
        <location evidence="2">Cilium axoneme</location>
    </subcellularLocation>
    <subcellularLocation>
        <location evidence="11">Endomembrane system</location>
        <topology evidence="11">Single-pass membrane protein</topology>
    </subcellularLocation>
</comment>
<evidence type="ECO:0000313" key="13">
    <source>
        <dbReference type="EMBL" id="GAX72949.1"/>
    </source>
</evidence>
<proteinExistence type="inferred from homology"/>
<keyword evidence="14" id="KW-1185">Reference proteome</keyword>
<dbReference type="FunFam" id="3.80.10.10:FF:000383">
    <property type="entry name" value="Leucine-rich repeat receptor protein kinase EMS1"/>
    <property type="match status" value="1"/>
</dbReference>
<dbReference type="InterPro" id="IPR051502">
    <property type="entry name" value="RLP_Defense_Trigger"/>
</dbReference>
<organism evidence="13 14">
    <name type="scientific">Chlamydomonas eustigma</name>
    <dbReference type="NCBI Taxonomy" id="1157962"/>
    <lineage>
        <taxon>Eukaryota</taxon>
        <taxon>Viridiplantae</taxon>
        <taxon>Chlorophyta</taxon>
        <taxon>core chlorophytes</taxon>
        <taxon>Chlorophyceae</taxon>
        <taxon>CS clade</taxon>
        <taxon>Chlamydomonadales</taxon>
        <taxon>Chlamydomonadaceae</taxon>
        <taxon>Chlamydomonas</taxon>
    </lineage>
</organism>
<keyword evidence="7 12" id="KW-0732">Signal</keyword>
<comment type="similarity">
    <text evidence="3">Belongs to the RLP family.</text>
</comment>